<gene>
    <name evidence="2" type="ORF">MPUL_16770</name>
</gene>
<protein>
    <submittedName>
        <fullName evidence="2">Uncharacterized protein</fullName>
    </submittedName>
</protein>
<dbReference type="RefSeq" id="WP_163899297.1">
    <property type="nucleotide sequence ID" value="NZ_AP022599.1"/>
</dbReference>
<sequence length="447" mass="45936">MEAREPIRKGEQLNTFARPLPTKLAAAIVAAGVVSTGAAVVEVPDDRVTPTITAEVAPASIVTDLLLDFGNLVAGSSYTLQILAEAQAALPYDLWTVLLLGQQDPALESSLISWLIQHYANPSFDYPWETYAQELVVSLAVLASALPPSISGPMISRLLDLSAAINTAFSVYLPDSTPGALATQFFWNDTFVGGLIFAAKLAAVSQIDAAGNVVRYLGYLPVNLEATFEAALRNPLQIPGLLSNLVNQVANPEYGLLGGVVGPLTEPFVALPGIGAVALQFRDGFYQVVDNLLKLLPPPVSPIVDEATASAAGDESAGEASATSDETDEADEPQGEGDTGIQALGSTSGEDTDGGADDAEDGTDEVTDDSESTDDDAETLSVSGSENVKQGNKFVPGGGTEPADEGTGGDPTEEPESPAPADPESSDDDADDADGSDSGANEGGAAA</sequence>
<reference evidence="2 3" key="1">
    <citation type="journal article" date="2019" name="Emerg. Microbes Infect.">
        <title>Comprehensive subspecies identification of 175 nontuberculous mycobacteria species based on 7547 genomic profiles.</title>
        <authorList>
            <person name="Matsumoto Y."/>
            <person name="Kinjo T."/>
            <person name="Motooka D."/>
            <person name="Nabeya D."/>
            <person name="Jung N."/>
            <person name="Uechi K."/>
            <person name="Horii T."/>
            <person name="Iida T."/>
            <person name="Fujita J."/>
            <person name="Nakamura S."/>
        </authorList>
    </citation>
    <scope>NUCLEOTIDE SEQUENCE [LARGE SCALE GENOMIC DNA]</scope>
    <source>
        <strain evidence="2 3">JCM 6370</strain>
    </source>
</reference>
<feature type="compositionally biased region" description="Acidic residues" evidence="1">
    <location>
        <begin position="325"/>
        <end position="335"/>
    </location>
</feature>
<feature type="compositionally biased region" description="Acidic residues" evidence="1">
    <location>
        <begin position="424"/>
        <end position="435"/>
    </location>
</feature>
<dbReference type="Proteomes" id="UP000467252">
    <property type="component" value="Chromosome"/>
</dbReference>
<evidence type="ECO:0000256" key="1">
    <source>
        <dbReference type="SAM" id="MobiDB-lite"/>
    </source>
</evidence>
<feature type="compositionally biased region" description="Low complexity" evidence="1">
    <location>
        <begin position="308"/>
        <end position="324"/>
    </location>
</feature>
<evidence type="ECO:0000313" key="3">
    <source>
        <dbReference type="Proteomes" id="UP000467252"/>
    </source>
</evidence>
<accession>A0A7I7UIJ4</accession>
<feature type="region of interest" description="Disordered" evidence="1">
    <location>
        <begin position="308"/>
        <end position="447"/>
    </location>
</feature>
<dbReference type="AlphaFoldDB" id="A0A7I7UIJ4"/>
<feature type="compositionally biased region" description="Low complexity" evidence="1">
    <location>
        <begin position="436"/>
        <end position="447"/>
    </location>
</feature>
<name>A0A7I7UIJ4_MYCPV</name>
<proteinExistence type="predicted"/>
<feature type="compositionally biased region" description="Polar residues" evidence="1">
    <location>
        <begin position="380"/>
        <end position="390"/>
    </location>
</feature>
<dbReference type="EMBL" id="AP022599">
    <property type="protein sequence ID" value="BBY80519.1"/>
    <property type="molecule type" value="Genomic_DNA"/>
</dbReference>
<keyword evidence="3" id="KW-1185">Reference proteome</keyword>
<feature type="compositionally biased region" description="Acidic residues" evidence="1">
    <location>
        <begin position="350"/>
        <end position="378"/>
    </location>
</feature>
<evidence type="ECO:0000313" key="2">
    <source>
        <dbReference type="EMBL" id="BBY80519.1"/>
    </source>
</evidence>
<organism evidence="2 3">
    <name type="scientific">Mycolicibacterium pulveris</name>
    <name type="common">Mycobacterium pulveris</name>
    <dbReference type="NCBI Taxonomy" id="36813"/>
    <lineage>
        <taxon>Bacteria</taxon>
        <taxon>Bacillati</taxon>
        <taxon>Actinomycetota</taxon>
        <taxon>Actinomycetes</taxon>
        <taxon>Mycobacteriales</taxon>
        <taxon>Mycobacteriaceae</taxon>
        <taxon>Mycolicibacterium</taxon>
    </lineage>
</organism>